<comment type="caution">
    <text evidence="1">The sequence shown here is derived from an EMBL/GenBank/DDBJ whole genome shotgun (WGS) entry which is preliminary data.</text>
</comment>
<gene>
    <name evidence="1" type="ORF">NDU88_003047</name>
</gene>
<reference evidence="1" key="1">
    <citation type="journal article" date="2022" name="bioRxiv">
        <title>Sequencing and chromosome-scale assembly of the giantPleurodeles waltlgenome.</title>
        <authorList>
            <person name="Brown T."/>
            <person name="Elewa A."/>
            <person name="Iarovenko S."/>
            <person name="Subramanian E."/>
            <person name="Araus A.J."/>
            <person name="Petzold A."/>
            <person name="Susuki M."/>
            <person name="Suzuki K.-i.T."/>
            <person name="Hayashi T."/>
            <person name="Toyoda A."/>
            <person name="Oliveira C."/>
            <person name="Osipova E."/>
            <person name="Leigh N.D."/>
            <person name="Simon A."/>
            <person name="Yun M.H."/>
        </authorList>
    </citation>
    <scope>NUCLEOTIDE SEQUENCE</scope>
    <source>
        <strain evidence="1">20211129_DDA</strain>
        <tissue evidence="1">Liver</tissue>
    </source>
</reference>
<keyword evidence="2" id="KW-1185">Reference proteome</keyword>
<dbReference type="EMBL" id="JANPWB010000016">
    <property type="protein sequence ID" value="KAJ1082884.1"/>
    <property type="molecule type" value="Genomic_DNA"/>
</dbReference>
<evidence type="ECO:0000313" key="2">
    <source>
        <dbReference type="Proteomes" id="UP001066276"/>
    </source>
</evidence>
<accession>A0AAV7KWE8</accession>
<evidence type="ECO:0000313" key="1">
    <source>
        <dbReference type="EMBL" id="KAJ1082884.1"/>
    </source>
</evidence>
<name>A0AAV7KWE8_PLEWA</name>
<organism evidence="1 2">
    <name type="scientific">Pleurodeles waltl</name>
    <name type="common">Iberian ribbed newt</name>
    <dbReference type="NCBI Taxonomy" id="8319"/>
    <lineage>
        <taxon>Eukaryota</taxon>
        <taxon>Metazoa</taxon>
        <taxon>Chordata</taxon>
        <taxon>Craniata</taxon>
        <taxon>Vertebrata</taxon>
        <taxon>Euteleostomi</taxon>
        <taxon>Amphibia</taxon>
        <taxon>Batrachia</taxon>
        <taxon>Caudata</taxon>
        <taxon>Salamandroidea</taxon>
        <taxon>Salamandridae</taxon>
        <taxon>Pleurodelinae</taxon>
        <taxon>Pleurodeles</taxon>
    </lineage>
</organism>
<proteinExistence type="predicted"/>
<dbReference type="Proteomes" id="UP001066276">
    <property type="component" value="Chromosome 12"/>
</dbReference>
<dbReference type="AlphaFoldDB" id="A0AAV7KWE8"/>
<sequence>MTQLRTLERCLRRSAVEGGAAAPLADQARERGNEWDRTEGGLGIACGCDGAPPPFALLRTFCKLSQPPERPQSPKQTPWLRIWAYYMKIKDEWRSVMIAEQELMDIKPALSTAGD</sequence>
<protein>
    <submittedName>
        <fullName evidence="1">Uncharacterized protein</fullName>
    </submittedName>
</protein>